<keyword evidence="1" id="KW-0175">Coiled coil</keyword>
<dbReference type="Pfam" id="PF22680">
    <property type="entry name" value="Glyco_hydro_123_N_2"/>
    <property type="match status" value="1"/>
</dbReference>
<organism evidence="4 5">
    <name type="scientific">Streptococcus acidominimus</name>
    <dbReference type="NCBI Taxonomy" id="1326"/>
    <lineage>
        <taxon>Bacteria</taxon>
        <taxon>Bacillati</taxon>
        <taxon>Bacillota</taxon>
        <taxon>Bacilli</taxon>
        <taxon>Lactobacillales</taxon>
        <taxon>Streptococcaceae</taxon>
        <taxon>Streptococcus</taxon>
    </lineage>
</organism>
<evidence type="ECO:0000313" key="4">
    <source>
        <dbReference type="EMBL" id="SUN06634.1"/>
    </source>
</evidence>
<name>A0A380IDL2_STRAI</name>
<dbReference type="Gene3D" id="1.20.1270.90">
    <property type="entry name" value="AF1782-like"/>
    <property type="match status" value="1"/>
</dbReference>
<dbReference type="InterPro" id="IPR025150">
    <property type="entry name" value="GH123_cat"/>
</dbReference>
<dbReference type="Proteomes" id="UP000255213">
    <property type="component" value="Unassembled WGS sequence"/>
</dbReference>
<dbReference type="CDD" id="cd15482">
    <property type="entry name" value="Sialidase_non-viral"/>
    <property type="match status" value="1"/>
</dbReference>
<proteinExistence type="predicted"/>
<dbReference type="InterPro" id="IPR008964">
    <property type="entry name" value="Invasin/intimin_cell_adhesion"/>
</dbReference>
<dbReference type="Pfam" id="PF13088">
    <property type="entry name" value="BNR_2"/>
    <property type="match status" value="1"/>
</dbReference>
<keyword evidence="2" id="KW-1133">Transmembrane helix</keyword>
<keyword evidence="2" id="KW-0472">Membrane</keyword>
<dbReference type="Gene3D" id="2.120.10.10">
    <property type="match status" value="1"/>
</dbReference>
<evidence type="ECO:0000256" key="1">
    <source>
        <dbReference type="SAM" id="Coils"/>
    </source>
</evidence>
<protein>
    <submittedName>
        <fullName evidence="4">Neuraminidase (Sialidase)</fullName>
    </submittedName>
</protein>
<dbReference type="EMBL" id="UHEN01000001">
    <property type="protein sequence ID" value="SUN06634.1"/>
    <property type="molecule type" value="Genomic_DNA"/>
</dbReference>
<dbReference type="InterPro" id="IPR011040">
    <property type="entry name" value="Sialidase"/>
</dbReference>
<feature type="coiled-coil region" evidence="1">
    <location>
        <begin position="528"/>
        <end position="555"/>
    </location>
</feature>
<dbReference type="Gene3D" id="2.60.120.200">
    <property type="match status" value="1"/>
</dbReference>
<dbReference type="SUPFAM" id="SSF49899">
    <property type="entry name" value="Concanavalin A-like lectins/glucanases"/>
    <property type="match status" value="1"/>
</dbReference>
<accession>A0A380IDL2</accession>
<dbReference type="Pfam" id="PF13385">
    <property type="entry name" value="Laminin_G_3"/>
    <property type="match status" value="1"/>
</dbReference>
<evidence type="ECO:0000259" key="3">
    <source>
        <dbReference type="SMART" id="SM00635"/>
    </source>
</evidence>
<dbReference type="Gene3D" id="2.60.40.1080">
    <property type="match status" value="2"/>
</dbReference>
<keyword evidence="2" id="KW-0812">Transmembrane</keyword>
<dbReference type="Pfam" id="PF13320">
    <property type="entry name" value="GH123_cat"/>
    <property type="match status" value="1"/>
</dbReference>
<feature type="transmembrane region" description="Helical" evidence="2">
    <location>
        <begin position="1485"/>
        <end position="1506"/>
    </location>
</feature>
<evidence type="ECO:0000313" key="5">
    <source>
        <dbReference type="Proteomes" id="UP000255213"/>
    </source>
</evidence>
<gene>
    <name evidence="4" type="ORF">NCTC12957_00740</name>
</gene>
<dbReference type="InterPro" id="IPR013320">
    <property type="entry name" value="ConA-like_dom_sf"/>
</dbReference>
<feature type="domain" description="BIG2" evidence="3">
    <location>
        <begin position="845"/>
        <end position="924"/>
    </location>
</feature>
<dbReference type="OrthoDB" id="197680at2"/>
<dbReference type="Pfam" id="PF02368">
    <property type="entry name" value="Big_2"/>
    <property type="match status" value="1"/>
</dbReference>
<dbReference type="RefSeq" id="WP_075099423.1">
    <property type="nucleotide sequence ID" value="NZ_MSJL01000027.1"/>
</dbReference>
<evidence type="ECO:0000256" key="2">
    <source>
        <dbReference type="SAM" id="Phobius"/>
    </source>
</evidence>
<feature type="domain" description="BIG2" evidence="3">
    <location>
        <begin position="559"/>
        <end position="637"/>
    </location>
</feature>
<dbReference type="InterPro" id="IPR053850">
    <property type="entry name" value="Glyco_hydro_123_N_2"/>
</dbReference>
<dbReference type="InterPro" id="IPR003343">
    <property type="entry name" value="Big_2"/>
</dbReference>
<dbReference type="SUPFAM" id="SSF50939">
    <property type="entry name" value="Sialidases"/>
    <property type="match status" value="1"/>
</dbReference>
<dbReference type="SUPFAM" id="SSF49373">
    <property type="entry name" value="Invasin/intimin cell-adhesion fragments"/>
    <property type="match status" value="2"/>
</dbReference>
<sequence>MLTEESRGRGDLTAWKNDTANAQLSVAVKDQNVTNLTATVSDFTGEAGTIASSNVTATFIKSTDAFTGMPGYGDPTRPIPQGNRAEANDILYTTKPVNVAAAHLQNLWLTVHVPKDAVAGTYRGRVSLTADQFAEALHFDYTLTVQDASLPDAVDFKNGFDIELWQNPNRVAEYYNVEPFSDEHLALMRPHIEKYKSIGGHTVTTTVVDEAWAGQTYGEGEIKFPSMVKWSKKANGKFAFDYTIFDKWVEFNKSLGIGDKIVAYSIAPWPQSIRYFDEASQSYKVQQAKNGTKEHTEVWREFLQDFMLHTESRGWKQDVYIGIDERGFHVNAFNLIDSVMGIDAKPFKTAGAMDHFIQNKDLAMRLTDWTVGSIAVKAHPREFEELRAAREKLGLRTTIYTCTGHIPGNFALSDPGESYWTMLYGASVKADGYLRWAYDSWVENPLVDTTHNAFEAGDPFLVYPGDKGADGPRSSLRLEKMAEGVRDVNKLLWIKKEVPSFSARVDDLLSTVKATYPNNKIYLTEAGKVQMANDMAILKEKINALTEEALAYKKTAVATVESVRIRAEDPLSLLAGSQQTLTAAIEPENLLNNLITWSSINEAVATVDQFGKVTAKRAGRTKIVARSQADPSKTSELVVEVKPRVLSTEDLVNHYIFSDENPGRDSVTGKDAHITSQDLVALENDFKVLRVSPDKAIVLSDKNSSLNHDWTVAFYVYRQTEANNIRESVLTSADGERSLDLAISPRNAWMGVHVANRDGQWLTFKNKPSKNRWHHVAYANTAANGLSVYVDGELVETINWTKNKDFFAPIEKIGGNGFSGLLTDLRVYRRGLNAEEVQTLLTNTDEVGLVVSKTNMEAIVGDKVAIDAYYVPSGDEATVLTFTSSDPAIATVDEFGVMTPLAKGTVTITINHPASNSNKTVTVEVSKKLNHHFAITEYRLPEANLSDIEKKPGTDRQYLGQPDMIMLDDNMTLITAYPVGHGAGPIVMQISRDGGKTWTEKTDIPKDWAHSYETPTLYKLNMTDGRTKLMMITGRPEWHQNTTGGWQTSISTDNGETWSDYTNHHPMLGDQKNFSVVAMASLVQLHNEAGQPIDKWLGVYHNNKYENFKTYLTFDENGNQVWSEPEHYLASYRDVESLYQICEVGIFRSPNGKRLVALGRSQSHNHHSVMFYSDDEGKTWSKPEQMQGGLQGERHKIVYDPISGRLIVTFREIILDYNRNGKIENNDWMAGDWVAWVGTYDDLMAQNEGEYRIRIAEDWSNNTKSGDTGYAGIVVQPDGTILTNSYGHWDKDFSYSWKKGITTDLSYIKLAIFKLGQVDQALGRVDKRVVEPLLAKLVNVDPSLYTAESVKALKNKVAVLVRLVEATDSQQIEIDRALVELEAALVALEAAVSTDTDKTEVDLRPLDPAAEKPKVPQTPQVTPMVHKVEARNKEKGSVLALKVTERLQAIQMIHEVEAANKESVSTLASRVSDSSRPEHRLPKTAGAVSLGMVGAWLIYSFIGLCLGRKRS</sequence>
<dbReference type="InterPro" id="IPR036278">
    <property type="entry name" value="Sialidase_sf"/>
</dbReference>
<dbReference type="SMART" id="SM00635">
    <property type="entry name" value="BID_2"/>
    <property type="match status" value="2"/>
</dbReference>
<reference evidence="4 5" key="1">
    <citation type="submission" date="2018-06" db="EMBL/GenBank/DDBJ databases">
        <authorList>
            <consortium name="Pathogen Informatics"/>
            <person name="Doyle S."/>
        </authorList>
    </citation>
    <scope>NUCLEOTIDE SEQUENCE [LARGE SCALE GENOMIC DNA]</scope>
    <source>
        <strain evidence="4 5">NCTC12957</strain>
    </source>
</reference>